<feature type="compositionally biased region" description="Acidic residues" evidence="1">
    <location>
        <begin position="452"/>
        <end position="484"/>
    </location>
</feature>
<evidence type="ECO:0000256" key="1">
    <source>
        <dbReference type="SAM" id="MobiDB-lite"/>
    </source>
</evidence>
<feature type="compositionally biased region" description="Acidic residues" evidence="1">
    <location>
        <begin position="591"/>
        <end position="604"/>
    </location>
</feature>
<feature type="compositionally biased region" description="Acidic residues" evidence="1">
    <location>
        <begin position="498"/>
        <end position="507"/>
    </location>
</feature>
<feature type="compositionally biased region" description="Acidic residues" evidence="1">
    <location>
        <begin position="571"/>
        <end position="583"/>
    </location>
</feature>
<feature type="compositionally biased region" description="Basic and acidic residues" evidence="1">
    <location>
        <begin position="647"/>
        <end position="657"/>
    </location>
</feature>
<protein>
    <submittedName>
        <fullName evidence="2">Uncharacterized protein</fullName>
    </submittedName>
</protein>
<feature type="region of interest" description="Disordered" evidence="1">
    <location>
        <begin position="270"/>
        <end position="716"/>
    </location>
</feature>
<evidence type="ECO:0000313" key="2">
    <source>
        <dbReference type="EMBL" id="CAD7453189.1"/>
    </source>
</evidence>
<feature type="compositionally biased region" description="Acidic residues" evidence="1">
    <location>
        <begin position="353"/>
        <end position="373"/>
    </location>
</feature>
<feature type="region of interest" description="Disordered" evidence="1">
    <location>
        <begin position="728"/>
        <end position="752"/>
    </location>
</feature>
<organism evidence="2">
    <name type="scientific">Timema tahoe</name>
    <dbReference type="NCBI Taxonomy" id="61484"/>
    <lineage>
        <taxon>Eukaryota</taxon>
        <taxon>Metazoa</taxon>
        <taxon>Ecdysozoa</taxon>
        <taxon>Arthropoda</taxon>
        <taxon>Hexapoda</taxon>
        <taxon>Insecta</taxon>
        <taxon>Pterygota</taxon>
        <taxon>Neoptera</taxon>
        <taxon>Polyneoptera</taxon>
        <taxon>Phasmatodea</taxon>
        <taxon>Timematodea</taxon>
        <taxon>Timematoidea</taxon>
        <taxon>Timematidae</taxon>
        <taxon>Timema</taxon>
    </lineage>
</organism>
<proteinExistence type="predicted"/>
<feature type="compositionally biased region" description="Basic and acidic residues" evidence="1">
    <location>
        <begin position="334"/>
        <end position="349"/>
    </location>
</feature>
<reference evidence="2" key="1">
    <citation type="submission" date="2020-11" db="EMBL/GenBank/DDBJ databases">
        <authorList>
            <person name="Tran Van P."/>
        </authorList>
    </citation>
    <scope>NUCLEOTIDE SEQUENCE</scope>
</reference>
<feature type="region of interest" description="Disordered" evidence="1">
    <location>
        <begin position="196"/>
        <end position="256"/>
    </location>
</feature>
<dbReference type="AlphaFoldDB" id="A0A7R9IC74"/>
<feature type="compositionally biased region" description="Acidic residues" evidence="1">
    <location>
        <begin position="530"/>
        <end position="539"/>
    </location>
</feature>
<dbReference type="EMBL" id="OE000273">
    <property type="protein sequence ID" value="CAD7453189.1"/>
    <property type="molecule type" value="Genomic_DNA"/>
</dbReference>
<feature type="compositionally biased region" description="Low complexity" evidence="1">
    <location>
        <begin position="218"/>
        <end position="231"/>
    </location>
</feature>
<feature type="region of interest" description="Disordered" evidence="1">
    <location>
        <begin position="852"/>
        <end position="873"/>
    </location>
</feature>
<feature type="compositionally biased region" description="Polar residues" evidence="1">
    <location>
        <begin position="298"/>
        <end position="316"/>
    </location>
</feature>
<feature type="compositionally biased region" description="Basic and acidic residues" evidence="1">
    <location>
        <begin position="196"/>
        <end position="217"/>
    </location>
</feature>
<feature type="compositionally biased region" description="Polar residues" evidence="1">
    <location>
        <begin position="232"/>
        <end position="249"/>
    </location>
</feature>
<feature type="compositionally biased region" description="Basic and acidic residues" evidence="1">
    <location>
        <begin position="738"/>
        <end position="747"/>
    </location>
</feature>
<gene>
    <name evidence="2" type="ORF">TTEB3V08_LOCUS1338</name>
</gene>
<sequence length="1086" mass="120758">MFHDSVHVTPEGESFLRVHMCKKNQHTPPYSGGWATPSIFWWLDGRSKRGQRVEGVSTTPKCGQCPPKWRTFSSTVVLKRPLEGGRVYQEMWTAKKCYVGPRFENPCGLDHFVTKAVHPTEIRTSTSPSSAVELNTTSALANYATEADYLYMILVTWWSRGKVSDFCAGAPGLQHNEGNNRQKEAYLQEFSKNYRLEENQGNKNDKGDRKDSPDSRDQNQSNATNQQQTSSHKTFSGKTTQVENLPGSQEDNEKREKTYLKTFTKAYKIDEESNEDNNDSDEYKYEEDSADEDKTDTTSEQPINTNVEQLDTNFSKESPGDKVQLNYKESLGNKAKEPTGDEKASKDPVDTYEQSEDEEPSVDGEPPDDDDCTNDTNEQQGDVDIPKEQLITEEIPKNTFEKFIESDEKHVKNKIPEKTSDSEQSSEGLESPDDSSGNDEKHGDLKSPEEHPDTEESSDDEESPDEKQGDDESLEESPDTEDTSDEGKSSDNSTDTGEQAEDVEISEEPSNTGESPDNPADTDEKQGEVESPEYSEESSDDGKLPDNSTDTGEQAEDVEISEEKTSNTEESSNDVESSDDSTNIDEKQGDVESEEDYSGAEESSDEGKFPDDPTDTVEQAEDVEISEEPSNTEESLNDVESPYDSTDTDKKQGDLKSQEQSSEIEESTDNEKSPLHNNTQSEDVGISIEPSDTEESSDDGESPDNPTDIDEKQMSVVRSKVKTYNKAPLDSKILKPTATKEKPRDTEFPENPTDTEKEIYRLEFTDGPHDTKNQTGDDSSNHPLVIEVEETKLSDSRGFLSMAVFIAFVYVLVKICGRFCLGCSTKTKPQDIDKICGRFCLGCSTKTKPQDIDKRRRRSSRRALADPETAGVTEPKVNRLPDFIFTPIYRPPDVLPPAPSLLSYVFAWRESGKPPPVHSTKIRTLIFPSSAVELDTTSALASYATEAVTEIRPVVSWVVGGMGARSLASVATPQPKGQFPSRTGSGNTYRIESKNVNMINPIRLTVTSQIQLNNKSVDHLETNEHAGCVNLSVNREAVDPERGQLSPQVKERFGNQINLCRDQGLNPGPSAPKSDTLRLDHQLTDI</sequence>
<accession>A0A7R9IC74</accession>
<feature type="compositionally biased region" description="Acidic residues" evidence="1">
    <location>
        <begin position="691"/>
        <end position="702"/>
    </location>
</feature>
<feature type="compositionally biased region" description="Basic and acidic residues" evidence="1">
    <location>
        <begin position="394"/>
        <end position="421"/>
    </location>
</feature>
<feature type="compositionally biased region" description="Basic and acidic residues" evidence="1">
    <location>
        <begin position="438"/>
        <end position="451"/>
    </location>
</feature>
<feature type="region of interest" description="Disordered" evidence="1">
    <location>
        <begin position="1064"/>
        <end position="1086"/>
    </location>
</feature>
<feature type="compositionally biased region" description="Acidic residues" evidence="1">
    <location>
        <begin position="612"/>
        <end position="637"/>
    </location>
</feature>
<name>A0A7R9IC74_9NEOP</name>
<feature type="compositionally biased region" description="Basic and acidic residues" evidence="1">
    <location>
        <begin position="1075"/>
        <end position="1086"/>
    </location>
</feature>